<feature type="region of interest" description="Disordered" evidence="1">
    <location>
        <begin position="110"/>
        <end position="166"/>
    </location>
</feature>
<evidence type="ECO:0000256" key="1">
    <source>
        <dbReference type="SAM" id="MobiDB-lite"/>
    </source>
</evidence>
<accession>A0AAE1GX27</accession>
<proteinExistence type="predicted"/>
<dbReference type="AlphaFoldDB" id="A0AAE1GX27"/>
<name>A0AAE1GX27_9NEOP</name>
<comment type="caution">
    <text evidence="2">The sequence shown here is derived from an EMBL/GenBank/DDBJ whole genome shotgun (WGS) entry which is preliminary data.</text>
</comment>
<organism evidence="2 3">
    <name type="scientific">Frankliniella fusca</name>
    <dbReference type="NCBI Taxonomy" id="407009"/>
    <lineage>
        <taxon>Eukaryota</taxon>
        <taxon>Metazoa</taxon>
        <taxon>Ecdysozoa</taxon>
        <taxon>Arthropoda</taxon>
        <taxon>Hexapoda</taxon>
        <taxon>Insecta</taxon>
        <taxon>Pterygota</taxon>
        <taxon>Neoptera</taxon>
        <taxon>Paraneoptera</taxon>
        <taxon>Thysanoptera</taxon>
        <taxon>Terebrantia</taxon>
        <taxon>Thripoidea</taxon>
        <taxon>Thripidae</taxon>
        <taxon>Frankliniella</taxon>
    </lineage>
</organism>
<feature type="non-terminal residue" evidence="2">
    <location>
        <position position="398"/>
    </location>
</feature>
<dbReference type="Proteomes" id="UP001219518">
    <property type="component" value="Unassembled WGS sequence"/>
</dbReference>
<protein>
    <submittedName>
        <fullName evidence="2">RNA 2'-phosphotransferase</fullName>
    </submittedName>
</protein>
<feature type="region of interest" description="Disordered" evidence="1">
    <location>
        <begin position="234"/>
        <end position="256"/>
    </location>
</feature>
<evidence type="ECO:0000313" key="2">
    <source>
        <dbReference type="EMBL" id="KAK3910812.1"/>
    </source>
</evidence>
<sequence length="398" mass="42117">MAHFGVNILYSNKTQFCRGPDHQPLPPRQPVRLPFLVSARPATLTPFTVFCVVRAPAQIELPPFSTVTDPALLPAAGVPDVPLPVSWWESPLRRVPLPVPANQSVVLATKRPHGSASSGPMSRIGASEPSSGPVSRIGASEPSSGPVSRIGASEPSSGPVSRHRGHADGVDVPWQLVPCLRINVDVALSNGTPTRQVVRRHAVIAEVHCESPLLLSLTSLPAGEEGVAAAVRAAEIPDADTPSSKRPRRLLPADEPLPPDLQKLVDNCEDISPAERALVAALLREFFDIFANGDEIGLCTWEHGHLREVCTPCCSPLALSAANMDGAQPAEVRVTYCWVNPDGTCGTSVEVINPLPPLRPAGRVIGEVIDEALKAPPARAPVHARLGTLPPPPPARAP</sequence>
<keyword evidence="3" id="KW-1185">Reference proteome</keyword>
<evidence type="ECO:0000313" key="3">
    <source>
        <dbReference type="Proteomes" id="UP001219518"/>
    </source>
</evidence>
<reference evidence="2" key="2">
    <citation type="journal article" date="2023" name="BMC Genomics">
        <title>Pest status, molecular evolution, and epigenetic factors derived from the genome assembly of Frankliniella fusca, a thysanopteran phytovirus vector.</title>
        <authorList>
            <person name="Catto M.A."/>
            <person name="Labadie P.E."/>
            <person name="Jacobson A.L."/>
            <person name="Kennedy G.G."/>
            <person name="Srinivasan R."/>
            <person name="Hunt B.G."/>
        </authorList>
    </citation>
    <scope>NUCLEOTIDE SEQUENCE</scope>
    <source>
        <strain evidence="2">PL_HMW_Pooled</strain>
    </source>
</reference>
<gene>
    <name evidence="2" type="ORF">KUF71_004300</name>
</gene>
<reference evidence="2" key="1">
    <citation type="submission" date="2021-07" db="EMBL/GenBank/DDBJ databases">
        <authorList>
            <person name="Catto M.A."/>
            <person name="Jacobson A."/>
            <person name="Kennedy G."/>
            <person name="Labadie P."/>
            <person name="Hunt B.G."/>
            <person name="Srinivasan R."/>
        </authorList>
    </citation>
    <scope>NUCLEOTIDE SEQUENCE</scope>
    <source>
        <strain evidence="2">PL_HMW_Pooled</strain>
        <tissue evidence="2">Head</tissue>
    </source>
</reference>
<dbReference type="EMBL" id="JAHWGI010000195">
    <property type="protein sequence ID" value="KAK3910812.1"/>
    <property type="molecule type" value="Genomic_DNA"/>
</dbReference>